<evidence type="ECO:0000313" key="1">
    <source>
        <dbReference type="EMBL" id="CUT18156.1"/>
    </source>
</evidence>
<dbReference type="RefSeq" id="WP_092490616.1">
    <property type="nucleotide sequence ID" value="NZ_LN906597.1"/>
</dbReference>
<evidence type="ECO:0000313" key="2">
    <source>
        <dbReference type="Proteomes" id="UP000198651"/>
    </source>
</evidence>
<sequence length="359" mass="40455">MHRASFCGSMISRSVSIQDEMSDLGEESARATVEYVFGFSCKNSINILSQLSYPDFLETVSFLDRRMEGFSIHEPAYYLGNLRAEMVGGLRVVDSVAGVAGVADVADVADVGVDAAVDCFPQRWVVFFEQNYQISSNPDGFRCLLELINEIKVILDDACCFLEHNSTVTWSVIDEDGVSRSFCSLSARISAFDFKFSSLNINIRISISSLVKALLSQLEHSLKLGCVMELRRHSNLIPEKFPRFTARAGSLVDDTKELRSTILSVMNVCNFVPLEEIISIFEKKDKELYKDDIIIASSLLEPKYNALISFNLSRLESLVGGFIENVDQSLEEEIREFRDEIRRMEDFISDLHRKKGIIN</sequence>
<dbReference type="OrthoDB" id="10015783at2"/>
<keyword evidence="2" id="KW-1185">Reference proteome</keyword>
<proteinExistence type="predicted"/>
<dbReference type="AlphaFoldDB" id="A0A0S4M5A8"/>
<reference evidence="2" key="1">
    <citation type="submission" date="2015-11" db="EMBL/GenBank/DDBJ databases">
        <authorList>
            <person name="Seth-Smith H.M.B."/>
        </authorList>
    </citation>
    <scope>NUCLEOTIDE SEQUENCE [LARGE SCALE GENOMIC DNA]</scope>
    <source>
        <strain evidence="2">2013Ark11</strain>
    </source>
</reference>
<organism evidence="1 2">
    <name type="scientific">Candidatus Ichthyocystis hellenicum</name>
    <dbReference type="NCBI Taxonomy" id="1561003"/>
    <lineage>
        <taxon>Bacteria</taxon>
        <taxon>Pseudomonadati</taxon>
        <taxon>Pseudomonadota</taxon>
        <taxon>Betaproteobacteria</taxon>
        <taxon>Burkholderiales</taxon>
        <taxon>Candidatus Ichthyocystis</taxon>
    </lineage>
</organism>
<protein>
    <submittedName>
        <fullName evidence="1">Putative coiled coil protein</fullName>
    </submittedName>
</protein>
<name>A0A0S4M5A8_9BURK</name>
<dbReference type="Proteomes" id="UP000198651">
    <property type="component" value="Chromosome I"/>
</dbReference>
<gene>
    <name evidence="1" type="ORF">Ark11_1352</name>
</gene>
<accession>A0A0S4M5A8</accession>
<dbReference type="EMBL" id="LN906597">
    <property type="protein sequence ID" value="CUT18156.1"/>
    <property type="molecule type" value="Genomic_DNA"/>
</dbReference>